<comment type="function">
    <text evidence="7">Involved in the regulation of glutamine synthetase GlnA, a key enzyme in the process to assimilate ammonia. When cellular nitrogen levels are high, the C-terminal adenylyl transferase (AT) inactivates GlnA by covalent transfer of an adenylyl group from ATP to specific tyrosine residue of GlnA, thus reducing its activity. Conversely, when nitrogen levels are low, the N-terminal adenylyl removase (AR) activates GlnA by removing the adenylyl group by phosphorolysis, increasing its activity. The regulatory region of GlnE binds the signal transduction protein PII (GlnB) which indicates the nitrogen status of the cell.</text>
</comment>
<keyword evidence="2 7" id="KW-0548">Nucleotidyltransferase</keyword>
<evidence type="ECO:0000256" key="1">
    <source>
        <dbReference type="ARBA" id="ARBA00022679"/>
    </source>
</evidence>
<keyword evidence="11" id="KW-1185">Reference proteome</keyword>
<dbReference type="Gene3D" id="1.20.120.1510">
    <property type="match status" value="1"/>
</dbReference>
<evidence type="ECO:0000259" key="9">
    <source>
        <dbReference type="Pfam" id="PF08335"/>
    </source>
</evidence>
<feature type="domain" description="PII-uridylyltransferase/Glutamine-synthetase adenylyltransferase" evidence="9">
    <location>
        <begin position="318"/>
        <end position="458"/>
    </location>
</feature>
<dbReference type="EC" id="2.7.7.89" evidence="7"/>
<dbReference type="NCBIfam" id="NF008292">
    <property type="entry name" value="PRK11072.1"/>
    <property type="match status" value="1"/>
</dbReference>
<dbReference type="Pfam" id="PF08335">
    <property type="entry name" value="GlnD_UR_UTase"/>
    <property type="match status" value="2"/>
</dbReference>
<sequence>MEEALAVLADLLKQGPRVVDADQAERRLGDMLAASSRLSKLVNKRPPLADFLKGVFDGSSYLWSLAERDPDRFATLLGADADEMATSILASMAAAAGPDTDRNAAMAQLRQGKRDAALLAGICDLGGVWPGRRVTAFLTDMFDAAISAAIRQLLWEATARGQFHPQDPADPERGSGLIIWGMGKLGAREINYSSDIDLIVFYDPAIAPLADGVEPGPFFTRLTQHFVRMLQDRTADGYVARTDLRLRPDPGSTSVAIPVEQALVYYETVGQNWERAALIKARCCAGDIAAGEAVYAELAPFIWRKYLDYAAISDIHAMKRQIHAHRGHGAIAIEGHNVKLGRGGIREIEFFAQTQQLVAGGRNPELRIKDTESALGALVEAKWISPEARDELVEAYWFLRGIEHRLQMIADEQTHVLPDSREGMERFARFCGYSSRDELAAALMQRFERVEEHYAHLFEDAPTLSSTAGNLVFAGEDDDPETLATLSRMRFEDPVRVLQLVRGWHHGRYQSMKSARARELLTELMPALLQAFAETYRPDAALIAFDHVLGRMPAGVQFMALLRSNPSLLGLIADVLGTAPRLGEAVARRPHVLDAVIEPSFFASVPTLEEQSSRLSVALNEAESYEDVLNRARIFGQEQMVLIGVRVLSGTLPPEQAGAAFSRLADLMIQTLTKAAESEIVTVHGRVPGGEAAILAMGRLGSCEMTASSDLDLILLYDHDNDVQGSDGRRELSPTQYFSRLIQRSVSALTAQTAEGALYEVDMRLRPSGRAGPLATRITAFERYQAEEAWTWEHMALTRARVVTGSEAFRAHVETAIREILCRKRDPRKIARDVTEMRTMIAQEKGDADPWDLKLAKGGLLDIEFLIQYLQLVHANARPEILTTSTGAALDVLKSHDLLSVGDWEVLKSAHRRYHALMQVLRLCLKGRFDPGTAGEGLLRLLARSAGLPDFAALQAELRDDQVAVRKIFKRVVSA</sequence>
<dbReference type="InterPro" id="IPR013546">
    <property type="entry name" value="PII_UdlTrfase/GS_AdlTrfase"/>
</dbReference>
<dbReference type="HAMAP" id="MF_00802">
    <property type="entry name" value="GlnE"/>
    <property type="match status" value="1"/>
</dbReference>
<dbReference type="GO" id="GO:0005524">
    <property type="term" value="F:ATP binding"/>
    <property type="evidence" value="ECO:0007669"/>
    <property type="project" value="UniProtKB-UniRule"/>
</dbReference>
<dbReference type="PANTHER" id="PTHR30621">
    <property type="entry name" value="GLUTAMINE SYNTHETASE ADENYLYLTRANSFERASE"/>
    <property type="match status" value="1"/>
</dbReference>
<dbReference type="InterPro" id="IPR023057">
    <property type="entry name" value="GlnE"/>
</dbReference>
<dbReference type="Gene3D" id="3.30.460.10">
    <property type="entry name" value="Beta Polymerase, domain 2"/>
    <property type="match status" value="2"/>
</dbReference>
<dbReference type="GO" id="GO:0008882">
    <property type="term" value="F:[glutamate-ammonia-ligase] adenylyltransferase activity"/>
    <property type="evidence" value="ECO:0007669"/>
    <property type="project" value="UniProtKB-UniRule"/>
</dbReference>
<proteinExistence type="inferred from homology"/>
<dbReference type="InterPro" id="IPR043519">
    <property type="entry name" value="NT_sf"/>
</dbReference>
<protein>
    <recommendedName>
        <fullName evidence="7">Bifunctional glutamine synthetase adenylyltransferase/adenylyl-removing enzyme</fullName>
    </recommendedName>
    <alternativeName>
        <fullName evidence="7">ATP:glutamine synthetase adenylyltransferase</fullName>
    </alternativeName>
    <alternativeName>
        <fullName evidence="7">ATase</fullName>
    </alternativeName>
    <domain>
        <recommendedName>
            <fullName evidence="7">Glutamine synthetase adenylyl-L-tyrosine phosphorylase</fullName>
            <ecNumber evidence="7">2.7.7.89</ecNumber>
        </recommendedName>
        <alternativeName>
            <fullName evidence="7">Adenylyl removase</fullName>
            <shortName evidence="7">AR</shortName>
            <shortName evidence="7">AT-N</shortName>
        </alternativeName>
    </domain>
    <domain>
        <recommendedName>
            <fullName evidence="7">Glutamine synthetase adenylyl transferase</fullName>
            <ecNumber evidence="7">2.7.7.42</ecNumber>
        </recommendedName>
        <alternativeName>
            <fullName evidence="7">Adenylyl transferase</fullName>
            <shortName evidence="7">AT</shortName>
            <shortName evidence="7">AT-C</shortName>
        </alternativeName>
    </domain>
</protein>
<dbReference type="PANTHER" id="PTHR30621:SF0">
    <property type="entry name" value="BIFUNCTIONAL GLUTAMINE SYNTHETASE ADENYLYLTRANSFERASE_ADENYLYL-REMOVING ENZYME"/>
    <property type="match status" value="1"/>
</dbReference>
<evidence type="ECO:0000256" key="7">
    <source>
        <dbReference type="HAMAP-Rule" id="MF_00802"/>
    </source>
</evidence>
<reference evidence="10" key="1">
    <citation type="journal article" date="2014" name="Int. J. Syst. Evol. Microbiol.">
        <title>Complete genome sequence of Corynebacterium casei LMG S-19264T (=DSM 44701T), isolated from a smear-ripened cheese.</title>
        <authorList>
            <consortium name="US DOE Joint Genome Institute (JGI-PGF)"/>
            <person name="Walter F."/>
            <person name="Albersmeier A."/>
            <person name="Kalinowski J."/>
            <person name="Ruckert C."/>
        </authorList>
    </citation>
    <scope>NUCLEOTIDE SEQUENCE</scope>
    <source>
        <strain evidence="10">CCM 7684</strain>
    </source>
</reference>
<dbReference type="GO" id="GO:0000820">
    <property type="term" value="P:regulation of glutamine family amino acid metabolic process"/>
    <property type="evidence" value="ECO:0007669"/>
    <property type="project" value="UniProtKB-UniRule"/>
</dbReference>
<gene>
    <name evidence="7 10" type="primary">glnE</name>
    <name evidence="10" type="ORF">GCM10007276_13250</name>
</gene>
<evidence type="ECO:0000313" key="11">
    <source>
        <dbReference type="Proteomes" id="UP000602745"/>
    </source>
</evidence>
<evidence type="ECO:0000259" key="8">
    <source>
        <dbReference type="Pfam" id="PF03710"/>
    </source>
</evidence>
<comment type="catalytic activity">
    <reaction evidence="7">
        <text>[glutamine synthetase]-O(4)-(5'-adenylyl)-L-tyrosine + phosphate = [glutamine synthetase]-L-tyrosine + ADP</text>
        <dbReference type="Rhea" id="RHEA:43716"/>
        <dbReference type="Rhea" id="RHEA-COMP:10660"/>
        <dbReference type="Rhea" id="RHEA-COMP:10661"/>
        <dbReference type="ChEBI" id="CHEBI:43474"/>
        <dbReference type="ChEBI" id="CHEBI:46858"/>
        <dbReference type="ChEBI" id="CHEBI:83624"/>
        <dbReference type="ChEBI" id="CHEBI:456216"/>
        <dbReference type="EC" id="2.7.7.89"/>
    </reaction>
</comment>
<evidence type="ECO:0000256" key="4">
    <source>
        <dbReference type="ARBA" id="ARBA00022840"/>
    </source>
</evidence>
<keyword evidence="4 7" id="KW-0067">ATP-binding</keyword>
<keyword evidence="3 7" id="KW-0547">Nucleotide-binding</keyword>
<comment type="catalytic activity">
    <reaction evidence="7">
        <text>[glutamine synthetase]-L-tyrosine + ATP = [glutamine synthetase]-O(4)-(5'-adenylyl)-L-tyrosine + diphosphate</text>
        <dbReference type="Rhea" id="RHEA:18589"/>
        <dbReference type="Rhea" id="RHEA-COMP:10660"/>
        <dbReference type="Rhea" id="RHEA-COMP:10661"/>
        <dbReference type="ChEBI" id="CHEBI:30616"/>
        <dbReference type="ChEBI" id="CHEBI:33019"/>
        <dbReference type="ChEBI" id="CHEBI:46858"/>
        <dbReference type="ChEBI" id="CHEBI:83624"/>
        <dbReference type="EC" id="2.7.7.42"/>
    </reaction>
</comment>
<accession>A0A8J2VPA6</accession>
<dbReference type="EC" id="2.7.7.42" evidence="7"/>
<dbReference type="CDD" id="cd05401">
    <property type="entry name" value="NT_GlnE_GlnD_like"/>
    <property type="match status" value="2"/>
</dbReference>
<dbReference type="Pfam" id="PF03710">
    <property type="entry name" value="GlnE"/>
    <property type="match status" value="2"/>
</dbReference>
<evidence type="ECO:0000313" key="10">
    <source>
        <dbReference type="EMBL" id="GGE37145.1"/>
    </source>
</evidence>
<keyword evidence="6 7" id="KW-0511">Multifunctional enzyme</keyword>
<reference evidence="10" key="2">
    <citation type="submission" date="2020-09" db="EMBL/GenBank/DDBJ databases">
        <authorList>
            <person name="Sun Q."/>
            <person name="Sedlacek I."/>
        </authorList>
    </citation>
    <scope>NUCLEOTIDE SEQUENCE</scope>
    <source>
        <strain evidence="10">CCM 7684</strain>
    </source>
</reference>
<dbReference type="SUPFAM" id="SSF81301">
    <property type="entry name" value="Nucleotidyltransferase"/>
    <property type="match status" value="2"/>
</dbReference>
<feature type="domain" description="Glutamate-ammonia ligase adenylyltransferase repeated" evidence="8">
    <location>
        <begin position="55"/>
        <end position="291"/>
    </location>
</feature>
<feature type="domain" description="Glutamate-ammonia ligase adenylyltransferase repeated" evidence="8">
    <location>
        <begin position="572"/>
        <end position="814"/>
    </location>
</feature>
<comment type="caution">
    <text evidence="10">The sequence shown here is derived from an EMBL/GenBank/DDBJ whole genome shotgun (WGS) entry which is preliminary data.</text>
</comment>
<feature type="domain" description="PII-uridylyltransferase/Glutamine-synthetase adenylyltransferase" evidence="9">
    <location>
        <begin position="838"/>
        <end position="970"/>
    </location>
</feature>
<feature type="region of interest" description="Adenylyl transferase" evidence="7">
    <location>
        <begin position="469"/>
        <end position="975"/>
    </location>
</feature>
<comment type="similarity">
    <text evidence="7">Belongs to the GlnE family.</text>
</comment>
<dbReference type="Gene3D" id="1.20.120.330">
    <property type="entry name" value="Nucleotidyltransferases domain 2"/>
    <property type="match status" value="2"/>
</dbReference>
<comment type="cofactor">
    <cofactor evidence="7">
        <name>Mg(2+)</name>
        <dbReference type="ChEBI" id="CHEBI:18420"/>
    </cofactor>
</comment>
<evidence type="ECO:0000256" key="3">
    <source>
        <dbReference type="ARBA" id="ARBA00022741"/>
    </source>
</evidence>
<dbReference type="Proteomes" id="UP000602745">
    <property type="component" value="Unassembled WGS sequence"/>
</dbReference>
<dbReference type="AlphaFoldDB" id="A0A8J2VPA6"/>
<organism evidence="10 11">
    <name type="scientific">Agaricicola taiwanensis</name>
    <dbReference type="NCBI Taxonomy" id="591372"/>
    <lineage>
        <taxon>Bacteria</taxon>
        <taxon>Pseudomonadati</taxon>
        <taxon>Pseudomonadota</taxon>
        <taxon>Alphaproteobacteria</taxon>
        <taxon>Rhodobacterales</taxon>
        <taxon>Paracoccaceae</taxon>
        <taxon>Agaricicola</taxon>
    </lineage>
</organism>
<dbReference type="SUPFAM" id="SSF81593">
    <property type="entry name" value="Nucleotidyltransferase substrate binding subunit/domain"/>
    <property type="match status" value="2"/>
</dbReference>
<dbReference type="NCBIfam" id="NF010706">
    <property type="entry name" value="PRK14108.1"/>
    <property type="match status" value="1"/>
</dbReference>
<dbReference type="GO" id="GO:0000287">
    <property type="term" value="F:magnesium ion binding"/>
    <property type="evidence" value="ECO:0007669"/>
    <property type="project" value="UniProtKB-UniRule"/>
</dbReference>
<name>A0A8J2VPA6_9RHOB</name>
<evidence type="ECO:0000256" key="5">
    <source>
        <dbReference type="ARBA" id="ARBA00022842"/>
    </source>
</evidence>
<evidence type="ECO:0000256" key="2">
    <source>
        <dbReference type="ARBA" id="ARBA00022695"/>
    </source>
</evidence>
<dbReference type="GO" id="GO:0005829">
    <property type="term" value="C:cytosol"/>
    <property type="evidence" value="ECO:0007669"/>
    <property type="project" value="TreeGrafter"/>
</dbReference>
<dbReference type="GO" id="GO:0047388">
    <property type="term" value="F:[glutamine synthetase]-adenylyl-L-tyrosine phosphorylase activity"/>
    <property type="evidence" value="ECO:0007669"/>
    <property type="project" value="UniProtKB-EC"/>
</dbReference>
<keyword evidence="5 7" id="KW-0460">Magnesium</keyword>
<dbReference type="InterPro" id="IPR005190">
    <property type="entry name" value="GlnE_rpt_dom"/>
</dbReference>
<keyword evidence="1 7" id="KW-0808">Transferase</keyword>
<dbReference type="EMBL" id="BMCP01000001">
    <property type="protein sequence ID" value="GGE37145.1"/>
    <property type="molecule type" value="Genomic_DNA"/>
</dbReference>
<evidence type="ECO:0000256" key="6">
    <source>
        <dbReference type="ARBA" id="ARBA00023268"/>
    </source>
</evidence>
<feature type="region of interest" description="Adenylyl removase" evidence="7">
    <location>
        <begin position="1"/>
        <end position="463"/>
    </location>
</feature>